<evidence type="ECO:0000256" key="6">
    <source>
        <dbReference type="ARBA" id="ARBA00022777"/>
    </source>
</evidence>
<dbReference type="InterPro" id="IPR045865">
    <property type="entry name" value="ACT-like_dom_sf"/>
</dbReference>
<dbReference type="OrthoDB" id="9799110at2"/>
<dbReference type="GO" id="GO:0005829">
    <property type="term" value="C:cytosol"/>
    <property type="evidence" value="ECO:0007669"/>
    <property type="project" value="TreeGrafter"/>
</dbReference>
<evidence type="ECO:0000256" key="12">
    <source>
        <dbReference type="RuleBase" id="RU004249"/>
    </source>
</evidence>
<feature type="binding site" evidence="10">
    <location>
        <position position="226"/>
    </location>
    <ligand>
        <name>ATP</name>
        <dbReference type="ChEBI" id="CHEBI:30616"/>
    </ligand>
</feature>
<dbReference type="UniPathway" id="UPA00051">
    <property type="reaction ID" value="UER00462"/>
</dbReference>
<dbReference type="EMBL" id="AZGD01000023">
    <property type="protein sequence ID" value="KRM19972.1"/>
    <property type="molecule type" value="Genomic_DNA"/>
</dbReference>
<evidence type="ECO:0000313" key="16">
    <source>
        <dbReference type="Proteomes" id="UP000051054"/>
    </source>
</evidence>
<evidence type="ECO:0000256" key="5">
    <source>
        <dbReference type="ARBA" id="ARBA00022741"/>
    </source>
</evidence>
<comment type="caution">
    <text evidence="15">The sequence shown here is derived from an EMBL/GenBank/DDBJ whole genome shotgun (WGS) entry which is preliminary data.</text>
</comment>
<dbReference type="GO" id="GO:0004072">
    <property type="term" value="F:aspartate kinase activity"/>
    <property type="evidence" value="ECO:0007669"/>
    <property type="project" value="UniProtKB-EC"/>
</dbReference>
<dbReference type="FunFam" id="3.40.1160.10:FF:000027">
    <property type="entry name" value="Aspartokinase"/>
    <property type="match status" value="1"/>
</dbReference>
<dbReference type="InterPro" id="IPR001341">
    <property type="entry name" value="Asp_kinase"/>
</dbReference>
<keyword evidence="5 10" id="KW-0547">Nucleotide-binding</keyword>
<dbReference type="GO" id="GO:0005524">
    <property type="term" value="F:ATP binding"/>
    <property type="evidence" value="ECO:0007669"/>
    <property type="project" value="UniProtKB-KW"/>
</dbReference>
<dbReference type="GO" id="GO:0009088">
    <property type="term" value="P:threonine biosynthetic process"/>
    <property type="evidence" value="ECO:0007669"/>
    <property type="project" value="UniProtKB-UniPathway"/>
</dbReference>
<name>A0A0R1WV66_9LACO</name>
<dbReference type="Gene3D" id="3.30.2130.10">
    <property type="entry name" value="VC0802-like"/>
    <property type="match status" value="1"/>
</dbReference>
<dbReference type="PIRSF" id="PIRSF000726">
    <property type="entry name" value="Asp_kin"/>
    <property type="match status" value="1"/>
</dbReference>
<dbReference type="GO" id="GO:0009089">
    <property type="term" value="P:lysine biosynthetic process via diaminopimelate"/>
    <property type="evidence" value="ECO:0007669"/>
    <property type="project" value="UniProtKB-UniPathway"/>
</dbReference>
<dbReference type="Gene3D" id="3.40.1160.10">
    <property type="entry name" value="Acetylglutamate kinase-like"/>
    <property type="match status" value="1"/>
</dbReference>
<dbReference type="PROSITE" id="PS00324">
    <property type="entry name" value="ASPARTOKINASE"/>
    <property type="match status" value="1"/>
</dbReference>
<dbReference type="InterPro" id="IPR042199">
    <property type="entry name" value="AsparK_Bifunc_asparK/hSer_DH"/>
</dbReference>
<comment type="pathway">
    <text evidence="2 12">Amino-acid biosynthesis; L-lysine biosynthesis via DAP pathway; (S)-tetrahydrodipicolinate from L-aspartate: step 1/4.</text>
</comment>
<dbReference type="InterPro" id="IPR035804">
    <property type="entry name" value="AKIII_YclM_N"/>
</dbReference>
<dbReference type="eggNOG" id="COG0527">
    <property type="taxonomic scope" value="Bacteria"/>
</dbReference>
<dbReference type="PANTHER" id="PTHR21499">
    <property type="entry name" value="ASPARTATE KINASE"/>
    <property type="match status" value="1"/>
</dbReference>
<dbReference type="GO" id="GO:0019877">
    <property type="term" value="P:diaminopimelate biosynthetic process"/>
    <property type="evidence" value="ECO:0007669"/>
    <property type="project" value="UniProtKB-KW"/>
</dbReference>
<dbReference type="RefSeq" id="WP_025022183.1">
    <property type="nucleotide sequence ID" value="NZ_AZGD01000023.1"/>
</dbReference>
<gene>
    <name evidence="15" type="ORF">FC40_GL001222</name>
</gene>
<evidence type="ECO:0000313" key="15">
    <source>
        <dbReference type="EMBL" id="KRM19972.1"/>
    </source>
</evidence>
<keyword evidence="12" id="KW-0028">Amino-acid biosynthesis</keyword>
<organism evidence="15 16">
    <name type="scientific">Ligilactobacillus hayakitensis DSM 18933 = JCM 14209</name>
    <dbReference type="NCBI Taxonomy" id="1423755"/>
    <lineage>
        <taxon>Bacteria</taxon>
        <taxon>Bacillati</taxon>
        <taxon>Bacillota</taxon>
        <taxon>Bacilli</taxon>
        <taxon>Lactobacillales</taxon>
        <taxon>Lactobacillaceae</taxon>
        <taxon>Ligilactobacillus</taxon>
    </lineage>
</organism>
<evidence type="ECO:0000259" key="13">
    <source>
        <dbReference type="Pfam" id="PF00696"/>
    </source>
</evidence>
<keyword evidence="16" id="KW-1185">Reference proteome</keyword>
<dbReference type="CDD" id="cd04911">
    <property type="entry name" value="ACT_AKiii-YclM-BS_1"/>
    <property type="match status" value="1"/>
</dbReference>
<dbReference type="PANTHER" id="PTHR21499:SF67">
    <property type="entry name" value="ASPARTOKINASE 3"/>
    <property type="match status" value="1"/>
</dbReference>
<evidence type="ECO:0000256" key="11">
    <source>
        <dbReference type="RuleBase" id="RU003448"/>
    </source>
</evidence>
<feature type="binding site" evidence="10">
    <location>
        <begin position="220"/>
        <end position="221"/>
    </location>
    <ligand>
        <name>ATP</name>
        <dbReference type="ChEBI" id="CHEBI:30616"/>
    </ligand>
</feature>
<keyword evidence="7 10" id="KW-0067">ATP-binding</keyword>
<dbReference type="InterPro" id="IPR036393">
    <property type="entry name" value="AceGlu_kinase-like_sf"/>
</dbReference>
<dbReference type="SUPFAM" id="SSF55021">
    <property type="entry name" value="ACT-like"/>
    <property type="match status" value="2"/>
</dbReference>
<evidence type="ECO:0000256" key="10">
    <source>
        <dbReference type="PIRSR" id="PIRSR000726-1"/>
    </source>
</evidence>
<comment type="catalytic activity">
    <reaction evidence="9 11">
        <text>L-aspartate + ATP = 4-phospho-L-aspartate + ADP</text>
        <dbReference type="Rhea" id="RHEA:23776"/>
        <dbReference type="ChEBI" id="CHEBI:29991"/>
        <dbReference type="ChEBI" id="CHEBI:30616"/>
        <dbReference type="ChEBI" id="CHEBI:57535"/>
        <dbReference type="ChEBI" id="CHEBI:456216"/>
        <dbReference type="EC" id="2.7.2.4"/>
    </reaction>
</comment>
<keyword evidence="4 11" id="KW-0808">Transferase</keyword>
<keyword evidence="6 11" id="KW-0418">Kinase</keyword>
<dbReference type="NCBIfam" id="NF006540">
    <property type="entry name" value="PRK09034.1"/>
    <property type="match status" value="1"/>
</dbReference>
<dbReference type="InterPro" id="IPR018042">
    <property type="entry name" value="Aspartate_kinase_CS"/>
</dbReference>
<dbReference type="Pfam" id="PF00696">
    <property type="entry name" value="AA_kinase"/>
    <property type="match status" value="1"/>
</dbReference>
<dbReference type="InterPro" id="IPR001048">
    <property type="entry name" value="Asp/Glu/Uridylate_kinase"/>
</dbReference>
<evidence type="ECO:0000259" key="14">
    <source>
        <dbReference type="Pfam" id="PF22468"/>
    </source>
</evidence>
<evidence type="ECO:0000256" key="3">
    <source>
        <dbReference type="ARBA" id="ARBA00010122"/>
    </source>
</evidence>
<accession>A0A0R1WV66</accession>
<evidence type="ECO:0000256" key="2">
    <source>
        <dbReference type="ARBA" id="ARBA00004766"/>
    </source>
</evidence>
<keyword evidence="8" id="KW-0220">Diaminopimelate biosynthesis</keyword>
<dbReference type="AlphaFoldDB" id="A0A0R1WV66"/>
<dbReference type="EC" id="2.7.2.4" evidence="11"/>
<dbReference type="UniPathway" id="UPA00034">
    <property type="reaction ID" value="UER00015"/>
</dbReference>
<dbReference type="InterPro" id="IPR005260">
    <property type="entry name" value="Asp_kin_monofn"/>
</dbReference>
<dbReference type="STRING" id="1423755.FC40_GL001222"/>
<proteinExistence type="inferred from homology"/>
<comment type="similarity">
    <text evidence="3 11">Belongs to the aspartokinase family.</text>
</comment>
<comment type="pathway">
    <text evidence="12">Amino-acid biosynthesis; L-threonine biosynthesis; L-threonine from L-aspartate: step 1/5.</text>
</comment>
<dbReference type="NCBIfam" id="TIGR00657">
    <property type="entry name" value="asp_kinases"/>
    <property type="match status" value="1"/>
</dbReference>
<dbReference type="GO" id="GO:0009090">
    <property type="term" value="P:homoserine biosynthetic process"/>
    <property type="evidence" value="ECO:0007669"/>
    <property type="project" value="TreeGrafter"/>
</dbReference>
<reference evidence="15 16" key="1">
    <citation type="journal article" date="2015" name="Genome Announc.">
        <title>Expanding the biotechnology potential of lactobacilli through comparative genomics of 213 strains and associated genera.</title>
        <authorList>
            <person name="Sun Z."/>
            <person name="Harris H.M."/>
            <person name="McCann A."/>
            <person name="Guo C."/>
            <person name="Argimon S."/>
            <person name="Zhang W."/>
            <person name="Yang X."/>
            <person name="Jeffery I.B."/>
            <person name="Cooney J.C."/>
            <person name="Kagawa T.F."/>
            <person name="Liu W."/>
            <person name="Song Y."/>
            <person name="Salvetti E."/>
            <person name="Wrobel A."/>
            <person name="Rasinkangas P."/>
            <person name="Parkhill J."/>
            <person name="Rea M.C."/>
            <person name="O'Sullivan O."/>
            <person name="Ritari J."/>
            <person name="Douillard F.P."/>
            <person name="Paul Ross R."/>
            <person name="Yang R."/>
            <person name="Briner A.E."/>
            <person name="Felis G.E."/>
            <person name="de Vos W.M."/>
            <person name="Barrangou R."/>
            <person name="Klaenhammer T.R."/>
            <person name="Caufield P.W."/>
            <person name="Cui Y."/>
            <person name="Zhang H."/>
            <person name="O'Toole P.W."/>
        </authorList>
    </citation>
    <scope>NUCLEOTIDE SEQUENCE [LARGE SCALE GENOMIC DNA]</scope>
    <source>
        <strain evidence="15 16">DSM 18933</strain>
    </source>
</reference>
<dbReference type="InterPro" id="IPR054352">
    <property type="entry name" value="ACT_Aspartokinase"/>
</dbReference>
<dbReference type="Pfam" id="PF22468">
    <property type="entry name" value="ACT_9"/>
    <property type="match status" value="1"/>
</dbReference>
<comment type="function">
    <text evidence="1">Catalyzes the phosphorylation of the beta-carboxyl group of aspartic acid with ATP to yield 4-phospho-L-aspartate, which is involved in the branched biosynthetic pathway leading to the biosynthesis of amino acids threonine, isoleucine and methionine.</text>
</comment>
<dbReference type="Gene3D" id="1.20.120.1320">
    <property type="entry name" value="Aspartokinase, catalytic domain"/>
    <property type="match status" value="1"/>
</dbReference>
<feature type="domain" description="Aspartokinase ACT" evidence="14">
    <location>
        <begin position="389"/>
        <end position="449"/>
    </location>
</feature>
<evidence type="ECO:0000256" key="4">
    <source>
        <dbReference type="ARBA" id="ARBA00022679"/>
    </source>
</evidence>
<dbReference type="CDD" id="cd04245">
    <property type="entry name" value="AAK_AKiii-YclM-BS"/>
    <property type="match status" value="1"/>
</dbReference>
<evidence type="ECO:0000256" key="1">
    <source>
        <dbReference type="ARBA" id="ARBA00003121"/>
    </source>
</evidence>
<dbReference type="PATRIC" id="fig|1423755.3.peg.1293"/>
<comment type="pathway">
    <text evidence="12">Amino-acid biosynthesis; L-methionine biosynthesis via de novo pathway; L-homoserine from L-aspartate: step 1/3.</text>
</comment>
<dbReference type="SUPFAM" id="SSF53633">
    <property type="entry name" value="Carbamate kinase-like"/>
    <property type="match status" value="1"/>
</dbReference>
<dbReference type="UniPathway" id="UPA00050">
    <property type="reaction ID" value="UER00461"/>
</dbReference>
<feature type="domain" description="Aspartate/glutamate/uridylate kinase" evidence="13">
    <location>
        <begin position="2"/>
        <end position="277"/>
    </location>
</feature>
<sequence>MKVIKFGGSSLSDGASFTNAINIITSDPERRVVVTSAPGKRYSDDIKVTDLLIKYAEMTMAKKDTTEIVTIIFNRYKEIGNFFGIADEELFVIRDILIDLANTDYPNNDYLMAAFKAHGERLNARLMAKILQAKGFNARFVDPLEVGLYVTGTPNNASVVPAAYRALRRFEFSDDEIIIFPGFFGVTLTKNIATFARGGSDITGAILARAFRADIYENFTDVDAIYSANPALVDNPYAIKKMTYREMRELSYAGFSVFHDEALIPAIGGNIPINVRNTNNPDAPGTLIVPENGFEPETTLTGIASSKNFGALYLHKYLLNKETGVTFRILEILNDLGISYEHMPSGIDDITIIFDKQFLTEEIVDELCTRIQKEIEPDRLEWIRNYAIIMMVGEGLAKRVGIIAPALQSLYDKGIDIQMVNQGASRISFMLGTKREDVDAAVKAIYDRFFNQEI</sequence>
<evidence type="ECO:0000256" key="7">
    <source>
        <dbReference type="ARBA" id="ARBA00022840"/>
    </source>
</evidence>
<protein>
    <recommendedName>
        <fullName evidence="11">Aspartokinase</fullName>
        <ecNumber evidence="11">2.7.2.4</ecNumber>
    </recommendedName>
</protein>
<evidence type="ECO:0000256" key="9">
    <source>
        <dbReference type="ARBA" id="ARBA00047872"/>
    </source>
</evidence>
<dbReference type="Proteomes" id="UP000051054">
    <property type="component" value="Unassembled WGS sequence"/>
</dbReference>
<evidence type="ECO:0000256" key="8">
    <source>
        <dbReference type="ARBA" id="ARBA00022915"/>
    </source>
</evidence>